<keyword evidence="6" id="KW-0560">Oxidoreductase</keyword>
<dbReference type="SUPFAM" id="SSF52343">
    <property type="entry name" value="Ferredoxin reductase-like, C-terminal NADP-linked domain"/>
    <property type="match status" value="1"/>
</dbReference>
<feature type="transmembrane region" description="Helical" evidence="8">
    <location>
        <begin position="436"/>
        <end position="453"/>
    </location>
</feature>
<dbReference type="InterPro" id="IPR050369">
    <property type="entry name" value="RBOH/FRE"/>
</dbReference>
<evidence type="ECO:0000259" key="9">
    <source>
        <dbReference type="PROSITE" id="PS51384"/>
    </source>
</evidence>
<keyword evidence="5 8" id="KW-1133">Transmembrane helix</keyword>
<dbReference type="PROSITE" id="PS51384">
    <property type="entry name" value="FAD_FR"/>
    <property type="match status" value="1"/>
</dbReference>
<evidence type="ECO:0000313" key="11">
    <source>
        <dbReference type="Proteomes" id="UP000266723"/>
    </source>
</evidence>
<keyword evidence="7 8" id="KW-0472">Membrane</keyword>
<dbReference type="SFLD" id="SFLDS00052">
    <property type="entry name" value="Ferric_Reductase_Domain"/>
    <property type="match status" value="2"/>
</dbReference>
<dbReference type="InterPro" id="IPR000778">
    <property type="entry name" value="Cyt_b245_heavy_chain"/>
</dbReference>
<evidence type="ECO:0000256" key="8">
    <source>
        <dbReference type="SAM" id="Phobius"/>
    </source>
</evidence>
<protein>
    <recommendedName>
        <fullName evidence="9">FAD-binding FR-type domain-containing protein</fullName>
    </recommendedName>
</protein>
<evidence type="ECO:0000256" key="3">
    <source>
        <dbReference type="ARBA" id="ARBA00022692"/>
    </source>
</evidence>
<keyword evidence="3 8" id="KW-0812">Transmembrane</keyword>
<keyword evidence="11" id="KW-1185">Reference proteome</keyword>
<feature type="transmembrane region" description="Helical" evidence="8">
    <location>
        <begin position="265"/>
        <end position="284"/>
    </location>
</feature>
<proteinExistence type="predicted"/>
<evidence type="ECO:0000256" key="1">
    <source>
        <dbReference type="ARBA" id="ARBA00004141"/>
    </source>
</evidence>
<dbReference type="InterPro" id="IPR013112">
    <property type="entry name" value="FAD-bd_8"/>
</dbReference>
<evidence type="ECO:0000256" key="2">
    <source>
        <dbReference type="ARBA" id="ARBA00022630"/>
    </source>
</evidence>
<gene>
    <name evidence="10" type="ORF">DY000_02046841</name>
</gene>
<dbReference type="InterPro" id="IPR013121">
    <property type="entry name" value="Fe_red_NAD-bd_6"/>
</dbReference>
<evidence type="ECO:0000256" key="5">
    <source>
        <dbReference type="ARBA" id="ARBA00022989"/>
    </source>
</evidence>
<dbReference type="PANTHER" id="PTHR11972:SF155">
    <property type="entry name" value="FERRIC REDUCTION OXIDASE 8, MITOCHONDRIAL"/>
    <property type="match status" value="1"/>
</dbReference>
<dbReference type="CDD" id="cd06186">
    <property type="entry name" value="NOX_Duox_like_FAD_NADP"/>
    <property type="match status" value="1"/>
</dbReference>
<keyword evidence="4" id="KW-0274">FAD</keyword>
<dbReference type="PANTHER" id="PTHR11972">
    <property type="entry name" value="NADPH OXIDASE"/>
    <property type="match status" value="1"/>
</dbReference>
<dbReference type="SFLD" id="SFLDG01168">
    <property type="entry name" value="Ferric_reductase_subgroup_(FRE"/>
    <property type="match status" value="1"/>
</dbReference>
<organism evidence="10 11">
    <name type="scientific">Brassica cretica</name>
    <name type="common">Mustard</name>
    <dbReference type="NCBI Taxonomy" id="69181"/>
    <lineage>
        <taxon>Eukaryota</taxon>
        <taxon>Viridiplantae</taxon>
        <taxon>Streptophyta</taxon>
        <taxon>Embryophyta</taxon>
        <taxon>Tracheophyta</taxon>
        <taxon>Spermatophyta</taxon>
        <taxon>Magnoliopsida</taxon>
        <taxon>eudicotyledons</taxon>
        <taxon>Gunneridae</taxon>
        <taxon>Pentapetalae</taxon>
        <taxon>rosids</taxon>
        <taxon>malvids</taxon>
        <taxon>Brassicales</taxon>
        <taxon>Brassicaceae</taxon>
        <taxon>Brassiceae</taxon>
        <taxon>Brassica</taxon>
    </lineage>
</organism>
<dbReference type="EMBL" id="QGKV02000297">
    <property type="protein sequence ID" value="KAF3608210.1"/>
    <property type="molecule type" value="Genomic_DNA"/>
</dbReference>
<feature type="transmembrane region" description="Helical" evidence="8">
    <location>
        <begin position="396"/>
        <end position="416"/>
    </location>
</feature>
<feature type="transmembrane region" description="Helical" evidence="8">
    <location>
        <begin position="98"/>
        <end position="127"/>
    </location>
</feature>
<evidence type="ECO:0000256" key="7">
    <source>
        <dbReference type="ARBA" id="ARBA00023136"/>
    </source>
</evidence>
<keyword evidence="2" id="KW-0285">Flavoprotein</keyword>
<feature type="domain" description="FAD-binding FR-type" evidence="9">
    <location>
        <begin position="500"/>
        <end position="618"/>
    </location>
</feature>
<dbReference type="InterPro" id="IPR017938">
    <property type="entry name" value="Riboflavin_synthase-like_b-brl"/>
</dbReference>
<dbReference type="Proteomes" id="UP000266723">
    <property type="component" value="Unassembled WGS sequence"/>
</dbReference>
<evidence type="ECO:0000256" key="6">
    <source>
        <dbReference type="ARBA" id="ARBA00023002"/>
    </source>
</evidence>
<feature type="transmembrane region" description="Helical" evidence="8">
    <location>
        <begin position="465"/>
        <end position="482"/>
    </location>
</feature>
<dbReference type="PRINTS" id="PR00466">
    <property type="entry name" value="GP91PHOX"/>
</dbReference>
<evidence type="ECO:0000313" key="10">
    <source>
        <dbReference type="EMBL" id="KAF3608210.1"/>
    </source>
</evidence>
<name>A0ABQ7EYY1_BRACR</name>
<feature type="transmembrane region" description="Helical" evidence="8">
    <location>
        <begin position="740"/>
        <end position="763"/>
    </location>
</feature>
<dbReference type="InterPro" id="IPR039261">
    <property type="entry name" value="FNR_nucleotide-bd"/>
</dbReference>
<dbReference type="Gene3D" id="3.40.50.80">
    <property type="entry name" value="Nucleotide-binding domain of ferredoxin-NADP reductase (FNR) module"/>
    <property type="match status" value="2"/>
</dbReference>
<dbReference type="SUPFAM" id="SSF63380">
    <property type="entry name" value="Riboflavin synthase domain-like"/>
    <property type="match status" value="1"/>
</dbReference>
<feature type="transmembrane region" description="Helical" evidence="8">
    <location>
        <begin position="796"/>
        <end position="818"/>
    </location>
</feature>
<comment type="subcellular location">
    <subcellularLocation>
        <location evidence="1">Membrane</location>
        <topology evidence="1">Multi-pass membrane protein</topology>
    </subcellularLocation>
</comment>
<comment type="caution">
    <text evidence="10">The sequence shown here is derived from an EMBL/GenBank/DDBJ whole genome shotgun (WGS) entry which is preliminary data.</text>
</comment>
<dbReference type="InterPro" id="IPR013130">
    <property type="entry name" value="Fe3_Rdtase_TM_dom"/>
</dbReference>
<dbReference type="InterPro" id="IPR017927">
    <property type="entry name" value="FAD-bd_FR_type"/>
</dbReference>
<dbReference type="Pfam" id="PF08030">
    <property type="entry name" value="NAD_binding_6"/>
    <property type="match status" value="1"/>
</dbReference>
<dbReference type="Pfam" id="PF08022">
    <property type="entry name" value="FAD_binding_8"/>
    <property type="match status" value="1"/>
</dbReference>
<feature type="transmembrane region" description="Helical" evidence="8">
    <location>
        <begin position="355"/>
        <end position="375"/>
    </location>
</feature>
<reference evidence="10 11" key="1">
    <citation type="journal article" date="2020" name="BMC Genomics">
        <title>Intraspecific diversification of the crop wild relative Brassica cretica Lam. using demographic model selection.</title>
        <authorList>
            <person name="Kioukis A."/>
            <person name="Michalopoulou V.A."/>
            <person name="Briers L."/>
            <person name="Pirintsos S."/>
            <person name="Studholme D.J."/>
            <person name="Pavlidis P."/>
            <person name="Sarris P.F."/>
        </authorList>
    </citation>
    <scope>NUCLEOTIDE SEQUENCE [LARGE SCALE GENOMIC DNA]</scope>
    <source>
        <strain evidence="11">cv. PFS-1207/04</strain>
    </source>
</reference>
<feature type="transmembrane region" description="Helical" evidence="8">
    <location>
        <begin position="196"/>
        <end position="216"/>
    </location>
</feature>
<feature type="transmembrane region" description="Helical" evidence="8">
    <location>
        <begin position="155"/>
        <end position="175"/>
    </location>
</feature>
<feature type="transmembrane region" description="Helical" evidence="8">
    <location>
        <begin position="236"/>
        <end position="253"/>
    </location>
</feature>
<dbReference type="Pfam" id="PF01794">
    <property type="entry name" value="Ferric_reduct"/>
    <property type="match status" value="2"/>
</dbReference>
<feature type="transmembrane region" description="Helical" evidence="8">
    <location>
        <begin position="7"/>
        <end position="28"/>
    </location>
</feature>
<accession>A0ABQ7EYY1</accession>
<feature type="transmembrane region" description="Helical" evidence="8">
    <location>
        <begin position="48"/>
        <end position="77"/>
    </location>
</feature>
<evidence type="ECO:0000256" key="4">
    <source>
        <dbReference type="ARBA" id="ARBA00022827"/>
    </source>
</evidence>
<sequence length="927" mass="106340">MGKMLTLLVLRLLMNLLLISWISLWIIKPTTVWIQSWRQAEDTFKHTFFGYYGLSFAVFTFPPIALSIIGLIYLSLLPQQHRLTRGGRSAAITVSRPAIISSFIGIVPCFEIVAVILFLVFLAWTFYVRVNNDLKKLMPVKTMNLDLWQLKYFRVATRFGLLAEACLSLLLFPVLRGLSMFRLLNIQFAASVKYHVWLGTGLVFFSLVHGGSTLFIWGISHNIEEEIWKWQRTGRVYVAGVINLVIGLLMWITSLPQIRRKCFETFYYTHHLYIVFLVSFLFHAGDRHFYWILPGVFLFGLDKTLRIVQSRSESRILSARLYSCKAVELVLPKDPKFLNFVVCNIFRWQLKYFRVATRFGLLAEACLSLLLFPVLRGLSMFRLLNIQFAASVKYHVWLGTGLVFFSLVHGGSTLFIWGISHNIEEEIWKWQRTGRVYVAGVINLVIGLLMWITSLPQIRRKCFETFYYTHHLYIVFLVSFLFHAGDRHFYWILPGVFLFGLDKTLRIVQSRSESRILSARLYSCKAVELVLPKDPRLNYAPSSFIFMNIPSISQFQWHPFSITSSSSVDKHTMSVMMKCEGKWTDSVYKKLEEAADSDTKINNITIRVEGPYGPVSVDFLRYDTLFLVAGGIGITPFLNILQELACQNRLKTPKSVQLVFSVRTFQDINMLVPVSPILFRPIHNLNLRIKVFVTQEKKHSNGPTTLKEYLAQSQVQTIHIGTDVDFSRFQILGHESFRRLATLVLVALLTFLGLLIGLSHFFIPNEHKKHSNSMKLAASGAMTPAKEKVPSWVPDLVIIVAYVIAMTIGGLAAIILQWRRQHRETLRMTKEEVNPQGRNFTESTPIVPMEEHGIHIGERPKFKEILSEFETSLRGLSSIGVLVCGPQSMKEAVASICRQRFQCFGVDDSRTIHNKVNLNFHSLNFSL</sequence>